<evidence type="ECO:0000256" key="4">
    <source>
        <dbReference type="ARBA" id="ARBA00022692"/>
    </source>
</evidence>
<dbReference type="InterPro" id="IPR003864">
    <property type="entry name" value="CSC1/OSCA1-like_7TM"/>
</dbReference>
<dbReference type="InterPro" id="IPR032880">
    <property type="entry name" value="CSC1/OSCA1-like_N"/>
</dbReference>
<comment type="subcellular location">
    <subcellularLocation>
        <location evidence="1">Membrane</location>
        <topology evidence="1">Multi-pass membrane protein</topology>
    </subcellularLocation>
</comment>
<evidence type="ECO:0000256" key="1">
    <source>
        <dbReference type="ARBA" id="ARBA00004141"/>
    </source>
</evidence>
<evidence type="ECO:0000313" key="14">
    <source>
        <dbReference type="EMBL" id="GER36769.1"/>
    </source>
</evidence>
<dbReference type="InterPro" id="IPR027815">
    <property type="entry name" value="CSC1/OSCA1-like_cyt"/>
</dbReference>
<comment type="caution">
    <text evidence="14">The sequence shown here is derived from an EMBL/GenBank/DDBJ whole genome shotgun (WGS) entry which is preliminary data.</text>
</comment>
<evidence type="ECO:0000259" key="12">
    <source>
        <dbReference type="Pfam" id="PF13967"/>
    </source>
</evidence>
<evidence type="ECO:0000256" key="6">
    <source>
        <dbReference type="ARBA" id="ARBA00022989"/>
    </source>
</evidence>
<evidence type="ECO:0000256" key="5">
    <source>
        <dbReference type="ARBA" id="ARBA00022837"/>
    </source>
</evidence>
<dbReference type="Pfam" id="PF13967">
    <property type="entry name" value="RSN1_TM"/>
    <property type="match status" value="1"/>
</dbReference>
<feature type="domain" description="CSC1/OSCA1-like 7TM region" evidence="11">
    <location>
        <begin position="400"/>
        <end position="671"/>
    </location>
</feature>
<accession>A0A5A7PVA0</accession>
<evidence type="ECO:0000313" key="15">
    <source>
        <dbReference type="Proteomes" id="UP000325081"/>
    </source>
</evidence>
<comment type="similarity">
    <text evidence="2">Belongs to the CSC1 (TC 1.A.17) family.</text>
</comment>
<dbReference type="InterPro" id="IPR045122">
    <property type="entry name" value="Csc1-like"/>
</dbReference>
<keyword evidence="3" id="KW-0813">Transport</keyword>
<evidence type="ECO:0000256" key="3">
    <source>
        <dbReference type="ARBA" id="ARBA00022448"/>
    </source>
</evidence>
<sequence>MDFSSFLTSLGTSFVIFLVLMFVFTWLSRRPGNHVVYYPNRILKGMDPYEGLRLSRNPFAWIREAVVSTEADVIRMSGVDTAVYFVFLTTVLGILVLSGFVLLPVLLPVAVTAKGPTKTNDTTSENSFDELDKLSMGNIEERSPRLWAFVIATYWVSFVTYCLLWKAYKHVAELRSSALMSPEVKSEQFAVLVRDIPPVPAGQTRKDQVDSYFRAIYPDTFYRSLVVTDNKKCLVMASSIVVLMAPKKFTICMKIRNSKALPRFYSVNKIYEKLEGYRKKLARAEAIYAESKTTSNPEGTKPTTKTGFLGLVGPKVDAIEYYDEQIKDLITKLEAEQKIALKDKQQCSAIIFFNNRVTASAASQSLHDMIVDKWTVLDAPEPRQLIWTNLPKKFYERQFRQYLIYFIVFLTIFFYLIPIGFISALTTLDNLKKLLPFLKPIVDQPAIRTVLQAYLPQLALIVFLALLPKFLLFLSKAEGIPSESHAQRAASGKYFYFSVLNVFIGVTVGSTLFTTLKKIEKNPNSAVTLLAESLPGSATFFLTFVALKFFVGYGLELSRIVPLIIYHLKKKYLCKTEAERKEAWAPGDLGYATRIPNDLLIVTIVLCYSVIAPLIIPFGVLYFGLGWLVLRNQALKVYVPSYESYGKMWPHIFIRIIASLILFQLTMFGYFLAKIFFYAPLVIPLIVLSFIFCYVCQKKFYRFFQSTALEVSAHQLKETPNMEVIFRSFVPPSLSSDKGDEDQFEDALSQMSRAGSIV</sequence>
<proteinExistence type="inferred from homology"/>
<evidence type="ECO:0000256" key="10">
    <source>
        <dbReference type="SAM" id="Phobius"/>
    </source>
</evidence>
<feature type="transmembrane region" description="Helical" evidence="10">
    <location>
        <begin position="402"/>
        <end position="425"/>
    </location>
</feature>
<keyword evidence="7" id="KW-0406">Ion transport</keyword>
<keyword evidence="15" id="KW-1185">Reference proteome</keyword>
<protein>
    <submittedName>
        <fullName evidence="14">Early-responsive to dehydration stress family protein</fullName>
    </submittedName>
</protein>
<dbReference type="PANTHER" id="PTHR13018">
    <property type="entry name" value="PROBABLE MEMBRANE PROTEIN DUF221-RELATED"/>
    <property type="match status" value="1"/>
</dbReference>
<dbReference type="Proteomes" id="UP000325081">
    <property type="component" value="Unassembled WGS sequence"/>
</dbReference>
<feature type="transmembrane region" description="Helical" evidence="10">
    <location>
        <begin position="494"/>
        <end position="516"/>
    </location>
</feature>
<evidence type="ECO:0000259" key="11">
    <source>
        <dbReference type="Pfam" id="PF02714"/>
    </source>
</evidence>
<feature type="transmembrane region" description="Helical" evidence="10">
    <location>
        <begin position="599"/>
        <end position="628"/>
    </location>
</feature>
<dbReference type="GO" id="GO:0005886">
    <property type="term" value="C:plasma membrane"/>
    <property type="evidence" value="ECO:0007669"/>
    <property type="project" value="TreeGrafter"/>
</dbReference>
<organism evidence="14 15">
    <name type="scientific">Striga asiatica</name>
    <name type="common">Asiatic witchweed</name>
    <name type="synonym">Buchnera asiatica</name>
    <dbReference type="NCBI Taxonomy" id="4170"/>
    <lineage>
        <taxon>Eukaryota</taxon>
        <taxon>Viridiplantae</taxon>
        <taxon>Streptophyta</taxon>
        <taxon>Embryophyta</taxon>
        <taxon>Tracheophyta</taxon>
        <taxon>Spermatophyta</taxon>
        <taxon>Magnoliopsida</taxon>
        <taxon>eudicotyledons</taxon>
        <taxon>Gunneridae</taxon>
        <taxon>Pentapetalae</taxon>
        <taxon>asterids</taxon>
        <taxon>lamiids</taxon>
        <taxon>Lamiales</taxon>
        <taxon>Orobanchaceae</taxon>
        <taxon>Buchnereae</taxon>
        <taxon>Striga</taxon>
    </lineage>
</organism>
<dbReference type="PANTHER" id="PTHR13018:SF100">
    <property type="entry name" value="CSC1-LIKE PROTEIN ERD4"/>
    <property type="match status" value="1"/>
</dbReference>
<feature type="transmembrane region" description="Helical" evidence="10">
    <location>
        <begin position="82"/>
        <end position="107"/>
    </location>
</feature>
<feature type="transmembrane region" description="Helical" evidence="10">
    <location>
        <begin position="675"/>
        <end position="695"/>
    </location>
</feature>
<dbReference type="Pfam" id="PF02714">
    <property type="entry name" value="RSN1_7TM"/>
    <property type="match status" value="1"/>
</dbReference>
<evidence type="ECO:0000256" key="7">
    <source>
        <dbReference type="ARBA" id="ARBA00023065"/>
    </source>
</evidence>
<feature type="transmembrane region" description="Helical" evidence="10">
    <location>
        <begin position="454"/>
        <end position="474"/>
    </location>
</feature>
<feature type="transmembrane region" description="Helical" evidence="10">
    <location>
        <begin position="6"/>
        <end position="27"/>
    </location>
</feature>
<evidence type="ECO:0000259" key="13">
    <source>
        <dbReference type="Pfam" id="PF14703"/>
    </source>
</evidence>
<keyword evidence="9" id="KW-0407">Ion channel</keyword>
<keyword evidence="4 10" id="KW-0812">Transmembrane</keyword>
<keyword evidence="5" id="KW-0106">Calcium</keyword>
<dbReference type="EMBL" id="BKCP01005217">
    <property type="protein sequence ID" value="GER36769.1"/>
    <property type="molecule type" value="Genomic_DNA"/>
</dbReference>
<feature type="domain" description="CSC1/OSCA1-like N-terminal transmembrane" evidence="12">
    <location>
        <begin position="5"/>
        <end position="166"/>
    </location>
</feature>
<feature type="transmembrane region" description="Helical" evidence="10">
    <location>
        <begin position="648"/>
        <end position="668"/>
    </location>
</feature>
<name>A0A5A7PVA0_STRAF</name>
<feature type="transmembrane region" description="Helical" evidence="10">
    <location>
        <begin position="146"/>
        <end position="165"/>
    </location>
</feature>
<dbReference type="GO" id="GO:0005227">
    <property type="term" value="F:calcium-activated cation channel activity"/>
    <property type="evidence" value="ECO:0007669"/>
    <property type="project" value="InterPro"/>
</dbReference>
<reference evidence="15" key="1">
    <citation type="journal article" date="2019" name="Curr. Biol.">
        <title>Genome Sequence of Striga asiatica Provides Insight into the Evolution of Plant Parasitism.</title>
        <authorList>
            <person name="Yoshida S."/>
            <person name="Kim S."/>
            <person name="Wafula E.K."/>
            <person name="Tanskanen J."/>
            <person name="Kim Y.M."/>
            <person name="Honaas L."/>
            <person name="Yang Z."/>
            <person name="Spallek T."/>
            <person name="Conn C.E."/>
            <person name="Ichihashi Y."/>
            <person name="Cheong K."/>
            <person name="Cui S."/>
            <person name="Der J.P."/>
            <person name="Gundlach H."/>
            <person name="Jiao Y."/>
            <person name="Hori C."/>
            <person name="Ishida J.K."/>
            <person name="Kasahara H."/>
            <person name="Kiba T."/>
            <person name="Kim M.S."/>
            <person name="Koo N."/>
            <person name="Laohavisit A."/>
            <person name="Lee Y.H."/>
            <person name="Lumba S."/>
            <person name="McCourt P."/>
            <person name="Mortimer J.C."/>
            <person name="Mutuku J.M."/>
            <person name="Nomura T."/>
            <person name="Sasaki-Sekimoto Y."/>
            <person name="Seto Y."/>
            <person name="Wang Y."/>
            <person name="Wakatake T."/>
            <person name="Sakakibara H."/>
            <person name="Demura T."/>
            <person name="Yamaguchi S."/>
            <person name="Yoneyama K."/>
            <person name="Manabe R.I."/>
            <person name="Nelson D.C."/>
            <person name="Schulman A.H."/>
            <person name="Timko M.P."/>
            <person name="dePamphilis C.W."/>
            <person name="Choi D."/>
            <person name="Shirasu K."/>
        </authorList>
    </citation>
    <scope>NUCLEOTIDE SEQUENCE [LARGE SCALE GENOMIC DNA]</scope>
    <source>
        <strain evidence="15">cv. UVA1</strain>
    </source>
</reference>
<evidence type="ECO:0000256" key="8">
    <source>
        <dbReference type="ARBA" id="ARBA00023136"/>
    </source>
</evidence>
<evidence type="ECO:0000256" key="2">
    <source>
        <dbReference type="ARBA" id="ARBA00007779"/>
    </source>
</evidence>
<dbReference type="OrthoDB" id="1689567at2759"/>
<keyword evidence="6 10" id="KW-1133">Transmembrane helix</keyword>
<gene>
    <name evidence="14" type="ORF">STAS_13133</name>
</gene>
<dbReference type="AlphaFoldDB" id="A0A5A7PVA0"/>
<keyword evidence="8 10" id="KW-0472">Membrane</keyword>
<feature type="domain" description="CSC1/OSCA1-like cytosolic" evidence="13">
    <location>
        <begin position="265"/>
        <end position="389"/>
    </location>
</feature>
<evidence type="ECO:0000256" key="9">
    <source>
        <dbReference type="ARBA" id="ARBA00023303"/>
    </source>
</evidence>
<dbReference type="Pfam" id="PF14703">
    <property type="entry name" value="PHM7_cyt"/>
    <property type="match status" value="1"/>
</dbReference>